<evidence type="ECO:0000259" key="2">
    <source>
        <dbReference type="Pfam" id="PF04717"/>
    </source>
</evidence>
<dbReference type="EMBL" id="MUEO01000011">
    <property type="protein sequence ID" value="OOE44837.1"/>
    <property type="molecule type" value="Genomic_DNA"/>
</dbReference>
<feature type="domain" description="Gp5/Type VI secretion system Vgr C-terminal trimerisation" evidence="3">
    <location>
        <begin position="478"/>
        <end position="582"/>
    </location>
</feature>
<dbReference type="PANTHER" id="PTHR32305">
    <property type="match status" value="1"/>
</dbReference>
<protein>
    <submittedName>
        <fullName evidence="4">Type IV secretion protein Rhs</fullName>
    </submittedName>
</protein>
<sequence length="725" mass="79603">MATLQIALTVAGLDPQPFVVVDYQGDECLSHQAGLNGNPVYGFQYEVALASRHTDITPEQVVDKPVQLTLWRNGERVKRVQGIASAFSQGDIGHHFTRYRLTLVPALYRLSLRQNSRTFQHQTVPTILETLLTEMGVTEVSFSLTRDYAEREYCVQHRESDLAFFHRLAAEEGLVYHHEHDADTHTLVVTDAPDSLPQLESPVPYNALSGGRTDTPYIDGLTRHTAAQPSHTALKDYSFKKPRYSFQQAAQADGIDYQRTDSYEHFDFPGRFKDDATGQAFNQTRLEYLRREAEHANGESNEPALRAGYRFTISDHLDESVNQAWQVVRVHHQGSQPQALEEEGGQGATTYNNQFMLIPATTPWRATPTPKPQVDGPMIGTVVGPDGEEIFCDEHGRVKVHFPWDRYSNGDDKSSCWIRVAQGWAGSQYGMMAIPRIGHEVIVSFLHGDPDQPIITGRTYHATNVPPYTLPAHKTKTVWRSESHQGEGYNELTFEDQSGSEQVYLHAQKDWHTEVENDRVTEIGHDNHHQVHNDQFHRVMGNAHHTVEGESRTRIGGNHSNLVKASEHYKVGKVHAVDAGSDIHLKTGAKLVIEAGAEVTLSAGGSFVKVDAAGVHASGAAVNLNSGGSAGSGPGFNGQMAKHPKTIDALADPEAAPLPDIQAVDVMTTSETQQGAPTLIAVPATAGLVQQVIADVKSETPITQACLKQPDGSCPLSDCPCGNNV</sequence>
<dbReference type="NCBIfam" id="TIGR01646">
    <property type="entry name" value="vgr_GE"/>
    <property type="match status" value="1"/>
</dbReference>
<dbReference type="Pfam" id="PF22178">
    <property type="entry name" value="Gp5_trimer_C"/>
    <property type="match status" value="1"/>
</dbReference>
<evidence type="ECO:0000259" key="3">
    <source>
        <dbReference type="Pfam" id="PF22178"/>
    </source>
</evidence>
<reference evidence="4 5" key="1">
    <citation type="journal article" date="2017" name="Genome Announc.">
        <title>Draft Genome Sequences of Salinivibrio proteolyticus, Salinivibrio sharmensis, Salinivibrio siamensis, Salinivibrio costicola subsp. alcaliphilus, Salinivibrio costicola subsp. vallismortis, and 29 New Isolates Belonging to the Genus Salinivibrio.</title>
        <authorList>
            <person name="Lopez-Hermoso C."/>
            <person name="de la Haba R.R."/>
            <person name="Sanchez-Porro C."/>
            <person name="Bayliss S.C."/>
            <person name="Feil E.J."/>
            <person name="Ventosa A."/>
        </authorList>
    </citation>
    <scope>NUCLEOTIDE SEQUENCE [LARGE SCALE GENOMIC DNA]</scope>
    <source>
        <strain evidence="4 5">IC202</strain>
    </source>
</reference>
<evidence type="ECO:0000313" key="4">
    <source>
        <dbReference type="EMBL" id="OOE44837.1"/>
    </source>
</evidence>
<dbReference type="InterPro" id="IPR037026">
    <property type="entry name" value="Vgr_OB-fold_dom_sf"/>
</dbReference>
<dbReference type="NCBIfam" id="TIGR03361">
    <property type="entry name" value="VI_Rhs_Vgr"/>
    <property type="match status" value="1"/>
</dbReference>
<dbReference type="AlphaFoldDB" id="A0AB36K791"/>
<accession>A0AB36K791</accession>
<dbReference type="InterPro" id="IPR006531">
    <property type="entry name" value="Gp5/Vgr_OB"/>
</dbReference>
<dbReference type="InterPro" id="IPR054030">
    <property type="entry name" value="Gp5_Vgr_C"/>
</dbReference>
<comment type="similarity">
    <text evidence="1">Belongs to the VgrG protein family.</text>
</comment>
<dbReference type="Gene3D" id="3.55.50.10">
    <property type="entry name" value="Baseplate protein-like domains"/>
    <property type="match status" value="1"/>
</dbReference>
<dbReference type="SUPFAM" id="SSF69255">
    <property type="entry name" value="gp5 N-terminal domain-like"/>
    <property type="match status" value="1"/>
</dbReference>
<dbReference type="Pfam" id="PF05954">
    <property type="entry name" value="Phage_GPD"/>
    <property type="match status" value="1"/>
</dbReference>
<dbReference type="SUPFAM" id="SSF69349">
    <property type="entry name" value="Phage fibre proteins"/>
    <property type="match status" value="1"/>
</dbReference>
<feature type="domain" description="Gp5/Type VI secretion system Vgr protein OB-fold" evidence="2">
    <location>
        <begin position="393"/>
        <end position="460"/>
    </location>
</feature>
<evidence type="ECO:0000313" key="5">
    <source>
        <dbReference type="Proteomes" id="UP000188726"/>
    </source>
</evidence>
<proteinExistence type="inferred from homology"/>
<dbReference type="SUPFAM" id="SSF69279">
    <property type="entry name" value="Phage tail proteins"/>
    <property type="match status" value="2"/>
</dbReference>
<dbReference type="Pfam" id="PF04717">
    <property type="entry name" value="Phage_base_V"/>
    <property type="match status" value="1"/>
</dbReference>
<dbReference type="InterPro" id="IPR050708">
    <property type="entry name" value="T6SS_VgrG/RHS"/>
</dbReference>
<dbReference type="Gene3D" id="2.40.50.230">
    <property type="entry name" value="Gp5 N-terminal domain"/>
    <property type="match status" value="1"/>
</dbReference>
<dbReference type="PANTHER" id="PTHR32305:SF11">
    <property type="entry name" value="TYPE VI SECRETION SYSTEM SPIKE PROTEIN VGRG3"/>
    <property type="match status" value="1"/>
</dbReference>
<gene>
    <name evidence="4" type="ORF">BZG09_06175</name>
</gene>
<organism evidence="4 5">
    <name type="scientific">Salinivibrio kushneri</name>
    <dbReference type="NCBI Taxonomy" id="1908198"/>
    <lineage>
        <taxon>Bacteria</taxon>
        <taxon>Pseudomonadati</taxon>
        <taxon>Pseudomonadota</taxon>
        <taxon>Gammaproteobacteria</taxon>
        <taxon>Vibrionales</taxon>
        <taxon>Vibrionaceae</taxon>
        <taxon>Salinivibrio</taxon>
    </lineage>
</organism>
<dbReference type="InterPro" id="IPR006533">
    <property type="entry name" value="T6SS_Vgr_RhsGE"/>
</dbReference>
<dbReference type="Gene3D" id="4.10.220.110">
    <property type="match status" value="1"/>
</dbReference>
<dbReference type="Proteomes" id="UP000188726">
    <property type="component" value="Unassembled WGS sequence"/>
</dbReference>
<evidence type="ECO:0000256" key="1">
    <source>
        <dbReference type="ARBA" id="ARBA00005558"/>
    </source>
</evidence>
<dbReference type="InterPro" id="IPR017847">
    <property type="entry name" value="T6SS_RhsGE_Vgr_subset"/>
</dbReference>
<name>A0AB36K791_9GAMM</name>
<comment type="caution">
    <text evidence="4">The sequence shown here is derived from an EMBL/GenBank/DDBJ whole genome shotgun (WGS) entry which is preliminary data.</text>
</comment>
<dbReference type="Gene3D" id="2.30.110.50">
    <property type="match status" value="1"/>
</dbReference>
<dbReference type="RefSeq" id="WP_077457765.1">
    <property type="nucleotide sequence ID" value="NZ_MUEO01000011.1"/>
</dbReference>